<evidence type="ECO:0000313" key="7">
    <source>
        <dbReference type="Proteomes" id="UP001161391"/>
    </source>
</evidence>
<evidence type="ECO:0000256" key="3">
    <source>
        <dbReference type="ARBA" id="ARBA00022755"/>
    </source>
</evidence>
<feature type="site" description="Raises pKa of active site His" evidence="4">
    <location>
        <position position="152"/>
    </location>
</feature>
<dbReference type="PANTHER" id="PTHR43369:SF2">
    <property type="entry name" value="PHOSPHORIBOSYLGLYCINAMIDE FORMYLTRANSFERASE"/>
    <property type="match status" value="1"/>
</dbReference>
<protein>
    <recommendedName>
        <fullName evidence="4">Phosphoribosylglycinamide formyltransferase</fullName>
        <ecNumber evidence="4">2.1.2.2</ecNumber>
    </recommendedName>
    <alternativeName>
        <fullName evidence="4">5'-phosphoribosylglycinamide transformylase</fullName>
    </alternativeName>
    <alternativeName>
        <fullName evidence="4">GAR transformylase</fullName>
        <shortName evidence="4">GART</shortName>
    </alternativeName>
</protein>
<gene>
    <name evidence="4 6" type="primary">purN</name>
    <name evidence="6" type="ORF">GCM10007853_29390</name>
</gene>
<keyword evidence="7" id="KW-1185">Reference proteome</keyword>
<dbReference type="InterPro" id="IPR004607">
    <property type="entry name" value="GART"/>
</dbReference>
<comment type="function">
    <text evidence="4">Catalyzes the transfer of a formyl group from 10-formyltetrahydrofolate to 5-phospho-ribosyl-glycinamide (GAR), producing 5-phospho-ribosyl-N-formylglycinamide (FGAR) and tetrahydrofolate.</text>
</comment>
<dbReference type="EMBL" id="BSNK01000002">
    <property type="protein sequence ID" value="GLQ25065.1"/>
    <property type="molecule type" value="Genomic_DNA"/>
</dbReference>
<reference evidence="6" key="1">
    <citation type="journal article" date="2014" name="Int. J. Syst. Evol. Microbiol.">
        <title>Complete genome of a new Firmicutes species belonging to the dominant human colonic microbiota ('Ruminococcus bicirculans') reveals two chromosomes and a selective capacity to utilize plant glucans.</title>
        <authorList>
            <consortium name="NISC Comparative Sequencing Program"/>
            <person name="Wegmann U."/>
            <person name="Louis P."/>
            <person name="Goesmann A."/>
            <person name="Henrissat B."/>
            <person name="Duncan S.H."/>
            <person name="Flint H.J."/>
        </authorList>
    </citation>
    <scope>NUCLEOTIDE SEQUENCE</scope>
    <source>
        <strain evidence="6">NBRC 108219</strain>
    </source>
</reference>
<feature type="active site" description="Proton donor" evidence="4">
    <location>
        <position position="116"/>
    </location>
</feature>
<feature type="binding site" evidence="4">
    <location>
        <begin position="19"/>
        <end position="21"/>
    </location>
    <ligand>
        <name>N(1)-(5-phospho-beta-D-ribosyl)glycinamide</name>
        <dbReference type="ChEBI" id="CHEBI:143788"/>
    </ligand>
</feature>
<proteinExistence type="inferred from homology"/>
<evidence type="ECO:0000259" key="5">
    <source>
        <dbReference type="Pfam" id="PF00551"/>
    </source>
</evidence>
<dbReference type="InterPro" id="IPR036477">
    <property type="entry name" value="Formyl_transf_N_sf"/>
</dbReference>
<dbReference type="NCBIfam" id="TIGR00639">
    <property type="entry name" value="PurN"/>
    <property type="match status" value="1"/>
</dbReference>
<evidence type="ECO:0000256" key="2">
    <source>
        <dbReference type="ARBA" id="ARBA00022679"/>
    </source>
</evidence>
<comment type="caution">
    <text evidence="4">Lacks conserved residue(s) required for the propagation of feature annotation.</text>
</comment>
<dbReference type="EC" id="2.1.2.2" evidence="4"/>
<dbReference type="SUPFAM" id="SSF53328">
    <property type="entry name" value="Formyltransferase"/>
    <property type="match status" value="1"/>
</dbReference>
<evidence type="ECO:0000256" key="1">
    <source>
        <dbReference type="ARBA" id="ARBA00005054"/>
    </source>
</evidence>
<name>A0ABQ5VC97_9PROT</name>
<dbReference type="CDD" id="cd08645">
    <property type="entry name" value="FMT_core_GART"/>
    <property type="match status" value="1"/>
</dbReference>
<dbReference type="RefSeq" id="WP_284392197.1">
    <property type="nucleotide sequence ID" value="NZ_BSNK01000002.1"/>
</dbReference>
<dbReference type="HAMAP" id="MF_01930">
    <property type="entry name" value="PurN"/>
    <property type="match status" value="1"/>
</dbReference>
<dbReference type="InterPro" id="IPR002376">
    <property type="entry name" value="Formyl_transf_N"/>
</dbReference>
<keyword evidence="2 4" id="KW-0808">Transferase</keyword>
<dbReference type="PANTHER" id="PTHR43369">
    <property type="entry name" value="PHOSPHORIBOSYLGLYCINAMIDE FORMYLTRANSFERASE"/>
    <property type="match status" value="1"/>
</dbReference>
<comment type="pathway">
    <text evidence="1 4">Purine metabolism; IMP biosynthesis via de novo pathway; N(2)-formyl-N(1)-(5-phospho-D-ribosyl)glycinamide from N(1)-(5-phospho-D-ribosyl)glycinamide (10-formyl THF route): step 1/1.</text>
</comment>
<evidence type="ECO:0000313" key="6">
    <source>
        <dbReference type="EMBL" id="GLQ25065.1"/>
    </source>
</evidence>
<evidence type="ECO:0000256" key="4">
    <source>
        <dbReference type="HAMAP-Rule" id="MF_01930"/>
    </source>
</evidence>
<comment type="catalytic activity">
    <reaction evidence="4">
        <text>N(1)-(5-phospho-beta-D-ribosyl)glycinamide + (6R)-10-formyltetrahydrofolate = N(2)-formyl-N(1)-(5-phospho-beta-D-ribosyl)glycinamide + (6S)-5,6,7,8-tetrahydrofolate + H(+)</text>
        <dbReference type="Rhea" id="RHEA:15053"/>
        <dbReference type="ChEBI" id="CHEBI:15378"/>
        <dbReference type="ChEBI" id="CHEBI:57453"/>
        <dbReference type="ChEBI" id="CHEBI:143788"/>
        <dbReference type="ChEBI" id="CHEBI:147286"/>
        <dbReference type="ChEBI" id="CHEBI:195366"/>
        <dbReference type="EC" id="2.1.2.2"/>
    </reaction>
</comment>
<reference evidence="6" key="2">
    <citation type="submission" date="2023-01" db="EMBL/GenBank/DDBJ databases">
        <title>Draft genome sequence of Algimonas ampicilliniresistens strain NBRC 108219.</title>
        <authorList>
            <person name="Sun Q."/>
            <person name="Mori K."/>
        </authorList>
    </citation>
    <scope>NUCLEOTIDE SEQUENCE</scope>
    <source>
        <strain evidence="6">NBRC 108219</strain>
    </source>
</reference>
<accession>A0ABQ5VC97</accession>
<dbReference type="Proteomes" id="UP001161391">
    <property type="component" value="Unassembled WGS sequence"/>
</dbReference>
<keyword evidence="3 4" id="KW-0658">Purine biosynthesis</keyword>
<feature type="binding site" evidence="4">
    <location>
        <position position="114"/>
    </location>
    <ligand>
        <name>(6R)-10-formyltetrahydrofolate</name>
        <dbReference type="ChEBI" id="CHEBI:195366"/>
    </ligand>
</feature>
<dbReference type="Pfam" id="PF00551">
    <property type="entry name" value="Formyl_trans_N"/>
    <property type="match status" value="1"/>
</dbReference>
<dbReference type="Gene3D" id="3.40.50.170">
    <property type="entry name" value="Formyl transferase, N-terminal domain"/>
    <property type="match status" value="1"/>
</dbReference>
<feature type="binding site" evidence="4">
    <location>
        <position position="72"/>
    </location>
    <ligand>
        <name>(6R)-10-formyltetrahydrofolate</name>
        <dbReference type="ChEBI" id="CHEBI:195366"/>
    </ligand>
</feature>
<comment type="similarity">
    <text evidence="4">Belongs to the GART family.</text>
</comment>
<sequence length="201" mass="22245">MTPSVPRRLRTAVLISGRGSNMMALVNAAQQSDYPADIRLVISNKPEAEGLRRADAAGVKALAIDHKDFETREAFERELDAALNDHNIEFVACAGFMRVLTNWFVARWDSRLINIHPSLLPKYKGLHTHRRALEAGDTVAGASVHWVVSEVDGGSVIDHETVNITPQDTEDSLMERVLARELILYPRALATAAKDVLARQL</sequence>
<organism evidence="6 7">
    <name type="scientific">Algimonas ampicilliniresistens</name>
    <dbReference type="NCBI Taxonomy" id="1298735"/>
    <lineage>
        <taxon>Bacteria</taxon>
        <taxon>Pseudomonadati</taxon>
        <taxon>Pseudomonadota</taxon>
        <taxon>Alphaproteobacteria</taxon>
        <taxon>Maricaulales</taxon>
        <taxon>Robiginitomaculaceae</taxon>
        <taxon>Algimonas</taxon>
    </lineage>
</organism>
<feature type="domain" description="Formyl transferase N-terminal" evidence="5">
    <location>
        <begin position="10"/>
        <end position="189"/>
    </location>
</feature>
<comment type="caution">
    <text evidence="6">The sequence shown here is derived from an EMBL/GenBank/DDBJ whole genome shotgun (WGS) entry which is preliminary data.</text>
</comment>